<sequence length="214" mass="24023">MLETLHLVTDPNVKMNISLHLTQSFFPIRTNSNSQPRAAEPKILCAANRRNRYGIGKSGKLILDSAFIIASKLRLLPEPLELILREFGSGNGGGNWVPNRFGWGGFDGWRRRKRKTKLGIVGILVIFGAVGLWFLAGKELGLDGDALLGGLGLLLFGFSAEGWRRGVKDWILGFCCCAFLMGFALKKDELQKWGRYFGTLIKKGRKRRRKRRAF</sequence>
<keyword evidence="1" id="KW-0812">Transmembrane</keyword>
<accession>A0A022RBH8</accession>
<gene>
    <name evidence="2" type="ORF">MIMGU_mgv1a013649mg</name>
</gene>
<dbReference type="KEGG" id="egt:105958478"/>
<feature type="transmembrane region" description="Helical" evidence="1">
    <location>
        <begin position="118"/>
        <end position="136"/>
    </location>
</feature>
<dbReference type="OMA" id="VCVILWI"/>
<evidence type="ECO:0000313" key="3">
    <source>
        <dbReference type="Proteomes" id="UP000030748"/>
    </source>
</evidence>
<dbReference type="PhylomeDB" id="A0A022RBH8"/>
<name>A0A022RBH8_ERYGU</name>
<dbReference type="EMBL" id="KI630574">
    <property type="protein sequence ID" value="EYU37073.1"/>
    <property type="molecule type" value="Genomic_DNA"/>
</dbReference>
<evidence type="ECO:0000256" key="1">
    <source>
        <dbReference type="SAM" id="Phobius"/>
    </source>
</evidence>
<dbReference type="eggNOG" id="ENOG502S8PQ">
    <property type="taxonomic scope" value="Eukaryota"/>
</dbReference>
<keyword evidence="1" id="KW-1133">Transmembrane helix</keyword>
<dbReference type="AlphaFoldDB" id="A0A022RBH8"/>
<protein>
    <submittedName>
        <fullName evidence="2">Uncharacterized protein</fullName>
    </submittedName>
</protein>
<evidence type="ECO:0000313" key="2">
    <source>
        <dbReference type="EMBL" id="EYU37073.1"/>
    </source>
</evidence>
<keyword evidence="3" id="KW-1185">Reference proteome</keyword>
<proteinExistence type="predicted"/>
<organism evidence="2 3">
    <name type="scientific">Erythranthe guttata</name>
    <name type="common">Yellow monkey flower</name>
    <name type="synonym">Mimulus guttatus</name>
    <dbReference type="NCBI Taxonomy" id="4155"/>
    <lineage>
        <taxon>Eukaryota</taxon>
        <taxon>Viridiplantae</taxon>
        <taxon>Streptophyta</taxon>
        <taxon>Embryophyta</taxon>
        <taxon>Tracheophyta</taxon>
        <taxon>Spermatophyta</taxon>
        <taxon>Magnoliopsida</taxon>
        <taxon>eudicotyledons</taxon>
        <taxon>Gunneridae</taxon>
        <taxon>Pentapetalae</taxon>
        <taxon>asterids</taxon>
        <taxon>lamiids</taxon>
        <taxon>Lamiales</taxon>
        <taxon>Phrymaceae</taxon>
        <taxon>Erythranthe</taxon>
    </lineage>
</organism>
<reference evidence="2 3" key="1">
    <citation type="journal article" date="2013" name="Proc. Natl. Acad. Sci. U.S.A.">
        <title>Fine-scale variation in meiotic recombination in Mimulus inferred from population shotgun sequencing.</title>
        <authorList>
            <person name="Hellsten U."/>
            <person name="Wright K.M."/>
            <person name="Jenkins J."/>
            <person name="Shu S."/>
            <person name="Yuan Y."/>
            <person name="Wessler S.R."/>
            <person name="Schmutz J."/>
            <person name="Willis J.H."/>
            <person name="Rokhsar D.S."/>
        </authorList>
    </citation>
    <scope>NUCLEOTIDE SEQUENCE [LARGE SCALE GENOMIC DNA]</scope>
    <source>
        <strain evidence="3">cv. DUN x IM62</strain>
    </source>
</reference>
<feature type="transmembrane region" description="Helical" evidence="1">
    <location>
        <begin position="167"/>
        <end position="185"/>
    </location>
</feature>
<dbReference type="OrthoDB" id="1738566at2759"/>
<keyword evidence="1" id="KW-0472">Membrane</keyword>
<dbReference type="Proteomes" id="UP000030748">
    <property type="component" value="Unassembled WGS sequence"/>
</dbReference>